<dbReference type="Proteomes" id="UP001497600">
    <property type="component" value="Chromosome C"/>
</dbReference>
<dbReference type="InterPro" id="IPR014844">
    <property type="entry name" value="PalH"/>
</dbReference>
<keyword evidence="4 6" id="KW-0472">Membrane</keyword>
<evidence type="ECO:0000313" key="7">
    <source>
        <dbReference type="EMBL" id="CAK7899763.1"/>
    </source>
</evidence>
<reference evidence="7 8" key="1">
    <citation type="submission" date="2024-01" db="EMBL/GenBank/DDBJ databases">
        <authorList>
            <consortium name="Genoscope - CEA"/>
            <person name="William W."/>
        </authorList>
    </citation>
    <scope>NUCLEOTIDE SEQUENCE [LARGE SCALE GENOMIC DNA]</scope>
    <source>
        <strain evidence="7 8">29B2s-10</strain>
    </source>
</reference>
<feature type="transmembrane region" description="Helical" evidence="6">
    <location>
        <begin position="310"/>
        <end position="332"/>
    </location>
</feature>
<evidence type="ECO:0000256" key="5">
    <source>
        <dbReference type="SAM" id="MobiDB-lite"/>
    </source>
</evidence>
<dbReference type="EMBL" id="OZ004255">
    <property type="protein sequence ID" value="CAK7899763.1"/>
    <property type="molecule type" value="Genomic_DNA"/>
</dbReference>
<evidence type="ECO:0000313" key="8">
    <source>
        <dbReference type="Proteomes" id="UP001497600"/>
    </source>
</evidence>
<evidence type="ECO:0008006" key="9">
    <source>
        <dbReference type="Google" id="ProtNLM"/>
    </source>
</evidence>
<evidence type="ECO:0000256" key="1">
    <source>
        <dbReference type="ARBA" id="ARBA00004141"/>
    </source>
</evidence>
<accession>A0ABP0E984</accession>
<feature type="transmembrane region" description="Helical" evidence="6">
    <location>
        <begin position="88"/>
        <end position="111"/>
    </location>
</feature>
<name>A0ABP0E984_9ASCO</name>
<feature type="region of interest" description="Disordered" evidence="5">
    <location>
        <begin position="381"/>
        <end position="463"/>
    </location>
</feature>
<gene>
    <name evidence="7" type="ORF">CAAN4_C04148</name>
</gene>
<dbReference type="PANTHER" id="PTHR35779:SF2">
    <property type="entry name" value="PROTEIN DFG16"/>
    <property type="match status" value="1"/>
</dbReference>
<keyword evidence="8" id="KW-1185">Reference proteome</keyword>
<feature type="transmembrane region" description="Helical" evidence="6">
    <location>
        <begin position="161"/>
        <end position="183"/>
    </location>
</feature>
<sequence length="463" mass="52900">MSSLSSSAFYDDISSSLNCSVYTLTSGSIVLDWINGSTSSNYTSGLLPAFYITNCSMESLLEYTTSRNFSNISRVSEMQSGNDLGSSLVSLLFTVSGSCVSCWMLSLLLYLSPRHKQKPFSTHIATLFYSVVTSILLSQITNASARQYYADTLDIVDLHNSIYQSFSFRIPISISQLLTHLAFFEIVLHLTRPKFRWLSIVFGTILTATYTILQLIFEIKYDDVYAHKVHEEELNLSWRIALVAIKMVIICGVAITLFWYTTYVKNPRKISYSKRVVSIAFLAWFMLVAQLVLLVLSVTYLQKQWLLKYWIIYLPYIVEIFLLTIIWEWIYIMAMLEKRDEISGVLGRRISMDDVTSLNSNLQYPNKKGSLLRGLRKSFTEKKTKKSQQNISIESTSSRLVSSESSDTKTDDRGQIKQSTSRESEEQSQQEFLIRNSIDLGDATSHQEVDYSYDFSDSNSEHD</sequence>
<feature type="transmembrane region" description="Helical" evidence="6">
    <location>
        <begin position="276"/>
        <end position="298"/>
    </location>
</feature>
<dbReference type="PANTHER" id="PTHR35779">
    <property type="entry name" value="PH-RESPONSE REGULATOR PROTEIN PALH/RIM21"/>
    <property type="match status" value="1"/>
</dbReference>
<proteinExistence type="predicted"/>
<evidence type="ECO:0000256" key="4">
    <source>
        <dbReference type="ARBA" id="ARBA00023136"/>
    </source>
</evidence>
<feature type="transmembrane region" description="Helical" evidence="6">
    <location>
        <begin position="123"/>
        <end position="141"/>
    </location>
</feature>
<comment type="subcellular location">
    <subcellularLocation>
        <location evidence="1">Membrane</location>
        <topology evidence="1">Multi-pass membrane protein</topology>
    </subcellularLocation>
</comment>
<evidence type="ECO:0000256" key="3">
    <source>
        <dbReference type="ARBA" id="ARBA00022989"/>
    </source>
</evidence>
<keyword evidence="3 6" id="KW-1133">Transmembrane helix</keyword>
<dbReference type="Pfam" id="PF08733">
    <property type="entry name" value="PalH"/>
    <property type="match status" value="1"/>
</dbReference>
<protein>
    <recommendedName>
        <fullName evidence="9">PH-response regulator protein palH/RIM21</fullName>
    </recommendedName>
</protein>
<feature type="compositionally biased region" description="Basic and acidic residues" evidence="5">
    <location>
        <begin position="406"/>
        <end position="425"/>
    </location>
</feature>
<evidence type="ECO:0000256" key="2">
    <source>
        <dbReference type="ARBA" id="ARBA00022692"/>
    </source>
</evidence>
<keyword evidence="2 6" id="KW-0812">Transmembrane</keyword>
<evidence type="ECO:0000256" key="6">
    <source>
        <dbReference type="SAM" id="Phobius"/>
    </source>
</evidence>
<organism evidence="7 8">
    <name type="scientific">[Candida] anglica</name>
    <dbReference type="NCBI Taxonomy" id="148631"/>
    <lineage>
        <taxon>Eukaryota</taxon>
        <taxon>Fungi</taxon>
        <taxon>Dikarya</taxon>
        <taxon>Ascomycota</taxon>
        <taxon>Saccharomycotina</taxon>
        <taxon>Pichiomycetes</taxon>
        <taxon>Debaryomycetaceae</taxon>
        <taxon>Kurtzmaniella</taxon>
    </lineage>
</organism>
<feature type="compositionally biased region" description="Low complexity" evidence="5">
    <location>
        <begin position="392"/>
        <end position="405"/>
    </location>
</feature>
<feature type="transmembrane region" description="Helical" evidence="6">
    <location>
        <begin position="237"/>
        <end position="264"/>
    </location>
</feature>
<feature type="transmembrane region" description="Helical" evidence="6">
    <location>
        <begin position="195"/>
        <end position="217"/>
    </location>
</feature>